<dbReference type="InterPro" id="IPR048343">
    <property type="entry name" value="ZW10_C"/>
</dbReference>
<dbReference type="InterPro" id="IPR048344">
    <property type="entry name" value="Zw10_middle"/>
</dbReference>
<dbReference type="Pfam" id="PF22766">
    <property type="entry name" value="ZW10_C2"/>
    <property type="match status" value="1"/>
</dbReference>
<dbReference type="InterPro" id="IPR009361">
    <property type="entry name" value="Zw10_N"/>
</dbReference>
<keyword evidence="5" id="KW-0963">Cytoplasm</keyword>
<dbReference type="Pfam" id="PF20666">
    <property type="entry name" value="ZW10_C"/>
    <property type="match status" value="1"/>
</dbReference>
<evidence type="ECO:0000256" key="4">
    <source>
        <dbReference type="ARBA" id="ARBA00022454"/>
    </source>
</evidence>
<dbReference type="Pfam" id="PF20665">
    <property type="entry name" value="Zw10_middle"/>
    <property type="match status" value="1"/>
</dbReference>
<keyword evidence="8" id="KW-0995">Kinetochore</keyword>
<feature type="domain" description="Centromere/kinetochore protein zw10 N-terminal" evidence="11">
    <location>
        <begin position="31"/>
        <end position="118"/>
    </location>
</feature>
<dbReference type="FunCoup" id="A0A482XP42">
    <property type="interactions" value="1646"/>
</dbReference>
<evidence type="ECO:0000256" key="7">
    <source>
        <dbReference type="ARBA" id="ARBA00022776"/>
    </source>
</evidence>
<dbReference type="OrthoDB" id="534815at2759"/>
<comment type="subcellular location">
    <subcellularLocation>
        <location evidence="2">Chromosome</location>
        <location evidence="2">Centromere</location>
        <location evidence="2">Kinetochore</location>
    </subcellularLocation>
    <subcellularLocation>
        <location evidence="1">Cytoplasm</location>
    </subcellularLocation>
</comment>
<evidence type="ECO:0000256" key="5">
    <source>
        <dbReference type="ARBA" id="ARBA00022490"/>
    </source>
</evidence>
<gene>
    <name evidence="15" type="ORF">LSTR_LSTR007423</name>
</gene>
<keyword evidence="10" id="KW-0137">Centromere</keyword>
<proteinExistence type="inferred from homology"/>
<evidence type="ECO:0000256" key="6">
    <source>
        <dbReference type="ARBA" id="ARBA00022618"/>
    </source>
</evidence>
<evidence type="ECO:0000313" key="15">
    <source>
        <dbReference type="EMBL" id="RZF47496.1"/>
    </source>
</evidence>
<evidence type="ECO:0000259" key="13">
    <source>
        <dbReference type="Pfam" id="PF20666"/>
    </source>
</evidence>
<accession>A0A482XP42</accession>
<feature type="domain" description="ZW10 C-terminal helical" evidence="14">
    <location>
        <begin position="599"/>
        <end position="743"/>
    </location>
</feature>
<keyword evidence="16" id="KW-1185">Reference proteome</keyword>
<dbReference type="SMR" id="A0A482XP42"/>
<dbReference type="InterPro" id="IPR046362">
    <property type="entry name" value="Zw10/DSL1_C_sf"/>
</dbReference>
<dbReference type="GO" id="GO:1990423">
    <property type="term" value="C:RZZ complex"/>
    <property type="evidence" value="ECO:0007669"/>
    <property type="project" value="TreeGrafter"/>
</dbReference>
<organism evidence="15 16">
    <name type="scientific">Laodelphax striatellus</name>
    <name type="common">Small brown planthopper</name>
    <name type="synonym">Delphax striatella</name>
    <dbReference type="NCBI Taxonomy" id="195883"/>
    <lineage>
        <taxon>Eukaryota</taxon>
        <taxon>Metazoa</taxon>
        <taxon>Ecdysozoa</taxon>
        <taxon>Arthropoda</taxon>
        <taxon>Hexapoda</taxon>
        <taxon>Insecta</taxon>
        <taxon>Pterygota</taxon>
        <taxon>Neoptera</taxon>
        <taxon>Paraneoptera</taxon>
        <taxon>Hemiptera</taxon>
        <taxon>Auchenorrhyncha</taxon>
        <taxon>Fulgoroidea</taxon>
        <taxon>Delphacidae</taxon>
        <taxon>Criomorphinae</taxon>
        <taxon>Laodelphax</taxon>
    </lineage>
</organism>
<dbReference type="STRING" id="195883.A0A482XP42"/>
<dbReference type="AlphaFoldDB" id="A0A482XP42"/>
<evidence type="ECO:0000259" key="14">
    <source>
        <dbReference type="Pfam" id="PF22766"/>
    </source>
</evidence>
<dbReference type="GO" id="GO:0051301">
    <property type="term" value="P:cell division"/>
    <property type="evidence" value="ECO:0007669"/>
    <property type="project" value="UniProtKB-KW"/>
</dbReference>
<evidence type="ECO:0000313" key="16">
    <source>
        <dbReference type="Proteomes" id="UP000291343"/>
    </source>
</evidence>
<name>A0A482XP42_LAOST</name>
<evidence type="ECO:0000256" key="1">
    <source>
        <dbReference type="ARBA" id="ARBA00004496"/>
    </source>
</evidence>
<dbReference type="PANTHER" id="PTHR12205:SF0">
    <property type="entry name" value="CENTROMERE_KINETOCHORE PROTEIN ZW10 HOMOLOG"/>
    <property type="match status" value="1"/>
</dbReference>
<keyword evidence="7" id="KW-0498">Mitosis</keyword>
<evidence type="ECO:0008006" key="17">
    <source>
        <dbReference type="Google" id="ProtNLM"/>
    </source>
</evidence>
<evidence type="ECO:0000256" key="3">
    <source>
        <dbReference type="ARBA" id="ARBA00006245"/>
    </source>
</evidence>
<dbReference type="Proteomes" id="UP000291343">
    <property type="component" value="Unassembled WGS sequence"/>
</dbReference>
<dbReference type="EMBL" id="QKKF02004189">
    <property type="protein sequence ID" value="RZF47496.1"/>
    <property type="molecule type" value="Genomic_DNA"/>
</dbReference>
<reference evidence="15 16" key="1">
    <citation type="journal article" date="2017" name="Gigascience">
        <title>Genome sequence of the small brown planthopper, Laodelphax striatellus.</title>
        <authorList>
            <person name="Zhu J."/>
            <person name="Jiang F."/>
            <person name="Wang X."/>
            <person name="Yang P."/>
            <person name="Bao Y."/>
            <person name="Zhao W."/>
            <person name="Wang W."/>
            <person name="Lu H."/>
            <person name="Wang Q."/>
            <person name="Cui N."/>
            <person name="Li J."/>
            <person name="Chen X."/>
            <person name="Luo L."/>
            <person name="Yu J."/>
            <person name="Kang L."/>
            <person name="Cui F."/>
        </authorList>
    </citation>
    <scope>NUCLEOTIDE SEQUENCE [LARGE SCALE GENOMIC DNA]</scope>
    <source>
        <strain evidence="15">Lst14</strain>
    </source>
</reference>
<sequence length="744" mass="85263">MSSFLAQIAANAEDSQLLDLNSRVGDISKLISDMKDDVMNMMNSNYAKFKPVLESNGEMLKSAECLNEEMSVLQSRVESQINHELANSTGKLQKLKDVLQEKSLSLQIVNCLLNFHHGIIDAKRKEKTMCFVECSQIVKELKDQLTNQDYVKLLDIYVPLCRELERLYSRTAWKTLEQWKPFINWIETESADCRQQNGISLQISQINSNSTREQLVQALHNFDMLSLEIKTFGEKLLNRVLIPLIESNRIVTVSESGDVLTVPNCLIDTRTKPETSSRQDQQCLLVFNKLSIVFNFIHQHLDIVISDEITFITELGEEIADQFCKCLNRCLDDAVPKCQKELESYKEVVAKLIEFESLLHQKGFLNRNNNVLHEYAENVDILFANKISQCYLLKARSIMKKDLFNVMEVGVKHEVSGERKSDSFLLTLISQNTFQFPYCQISKSTSELIQLIEEMLQESSIASSELISRTLYLRTKQILRMYCDIVPLHHKNLLETIPQQAAYFYNNCYYIAHRLITLGMEYRGLLKASRNENIMSEADTIVSFCDLVPVLQATGNAVLKTQFNSQRKIIIDIIRDSGLVTLMEQNLDDSYEFPGSIEKAIRQCCRQIKLLQNVWQHVLSNDTYCKTIGYLCNALVEELTERVCSFSDIAEDTAVNLVWVFNIVVEKLSSVFEEPGEIFQHIKQWSKFLELIKLLGSGLKEVEERWADGKGPLAQEFSAAQIVHLIRALFTVSARRSALLSRIK</sequence>
<dbReference type="GO" id="GO:0007094">
    <property type="term" value="P:mitotic spindle assembly checkpoint signaling"/>
    <property type="evidence" value="ECO:0007669"/>
    <property type="project" value="TreeGrafter"/>
</dbReference>
<keyword evidence="9" id="KW-0131">Cell cycle</keyword>
<evidence type="ECO:0000256" key="9">
    <source>
        <dbReference type="ARBA" id="ARBA00023306"/>
    </source>
</evidence>
<dbReference type="GO" id="GO:0005737">
    <property type="term" value="C:cytoplasm"/>
    <property type="evidence" value="ECO:0007669"/>
    <property type="project" value="UniProtKB-SubCell"/>
</dbReference>
<dbReference type="Pfam" id="PF06248">
    <property type="entry name" value="Zw10_N"/>
    <property type="match status" value="1"/>
</dbReference>
<dbReference type="InParanoid" id="A0A482XP42"/>
<evidence type="ECO:0000259" key="12">
    <source>
        <dbReference type="Pfam" id="PF20665"/>
    </source>
</evidence>
<evidence type="ECO:0000256" key="2">
    <source>
        <dbReference type="ARBA" id="ARBA00004629"/>
    </source>
</evidence>
<comment type="similarity">
    <text evidence="3">Belongs to the ZW10 family.</text>
</comment>
<feature type="domain" description="Centromere/kinetochore protein zw10 C-terminal" evidence="13">
    <location>
        <begin position="434"/>
        <end position="570"/>
    </location>
</feature>
<dbReference type="InterPro" id="IPR055148">
    <property type="entry name" value="ZW10_C_2"/>
</dbReference>
<dbReference type="GO" id="GO:0005634">
    <property type="term" value="C:nucleus"/>
    <property type="evidence" value="ECO:0007669"/>
    <property type="project" value="InterPro"/>
</dbReference>
<dbReference type="Gene3D" id="1.10.357.150">
    <property type="match status" value="1"/>
</dbReference>
<keyword evidence="6" id="KW-0132">Cell division</keyword>
<protein>
    <recommendedName>
        <fullName evidence="17">Centromere/kinetochore protein zw10-like protein</fullName>
    </recommendedName>
</protein>
<feature type="domain" description="Centromere/kinetochore protein zw10 middle" evidence="12">
    <location>
        <begin position="173"/>
        <end position="399"/>
    </location>
</feature>
<evidence type="ECO:0000256" key="10">
    <source>
        <dbReference type="ARBA" id="ARBA00023328"/>
    </source>
</evidence>
<keyword evidence="4" id="KW-0158">Chromosome</keyword>
<dbReference type="PANTHER" id="PTHR12205">
    <property type="entry name" value="CENTROMERE/KINETOCHORE PROTEIN ZW10"/>
    <property type="match status" value="1"/>
</dbReference>
<evidence type="ECO:0000256" key="8">
    <source>
        <dbReference type="ARBA" id="ARBA00022838"/>
    </source>
</evidence>
<evidence type="ECO:0000259" key="11">
    <source>
        <dbReference type="Pfam" id="PF06248"/>
    </source>
</evidence>
<comment type="caution">
    <text evidence="15">The sequence shown here is derived from an EMBL/GenBank/DDBJ whole genome shotgun (WGS) entry which is preliminary data.</text>
</comment>
<dbReference type="GO" id="GO:0006888">
    <property type="term" value="P:endoplasmic reticulum to Golgi vesicle-mediated transport"/>
    <property type="evidence" value="ECO:0007669"/>
    <property type="project" value="TreeGrafter"/>
</dbReference>